<evidence type="ECO:0000256" key="4">
    <source>
        <dbReference type="ARBA" id="ARBA00022837"/>
    </source>
</evidence>
<dbReference type="SMART" id="SM00112">
    <property type="entry name" value="CA"/>
    <property type="match status" value="3"/>
</dbReference>
<evidence type="ECO:0000256" key="6">
    <source>
        <dbReference type="ARBA" id="ARBA00023136"/>
    </source>
</evidence>
<dbReference type="SUPFAM" id="SSF49313">
    <property type="entry name" value="Cadherin-like"/>
    <property type="match status" value="4"/>
</dbReference>
<name>A0A9J6F261_RHIMP</name>
<sequence length="417" mass="45282">MGSLFSLDSTLGLLTLSRELSQQTEPEFFLTVRAVDHGEPPLNATCTVHVVVVPADNAPPHFVPVEQTIEAAENEPAGVFLLALNVHSSSSVFFQLEGASTHFRLDPVTGVLTTGEAALDFERVAVHRLVVRATNLAGASALAQVTVQVLDCNDHAPRFRQLLYRGTVSEAAPAGSAVLQGSQPLVVAAYDEDTGINAQLTFSIVEAWARRLFRIDPNTGAVSLVHPLDREQQDKHNFTVAVLDHGQPQHFALQPATVTIYVSDVNDSPPRFERELYNITLLLPTYVGVLVAQVAAHDPDLEGPNLRYSLVAGDHEGHFELSFKEWQQQICASLTRRLVASSTRKVAGLQAVAQDRGISIGKDVMTTFLASGEDDVAAACYITSAAYTQNTLDRMLLKDKGKGAMGSTPMWYDVHYD</sequence>
<dbReference type="PRINTS" id="PR00205">
    <property type="entry name" value="CADHERIN"/>
</dbReference>
<feature type="domain" description="Cadherin" evidence="8">
    <location>
        <begin position="160"/>
        <end position="272"/>
    </location>
</feature>
<reference evidence="9" key="2">
    <citation type="submission" date="2021-09" db="EMBL/GenBank/DDBJ databases">
        <authorList>
            <person name="Jia N."/>
            <person name="Wang J."/>
            <person name="Shi W."/>
            <person name="Du L."/>
            <person name="Sun Y."/>
            <person name="Zhan W."/>
            <person name="Jiang J."/>
            <person name="Wang Q."/>
            <person name="Zhang B."/>
            <person name="Ji P."/>
            <person name="Sakyi L.B."/>
            <person name="Cui X."/>
            <person name="Yuan T."/>
            <person name="Jiang B."/>
            <person name="Yang W."/>
            <person name="Lam T.T.-Y."/>
            <person name="Chang Q."/>
            <person name="Ding S."/>
            <person name="Wang X."/>
            <person name="Zhu J."/>
            <person name="Ruan X."/>
            <person name="Zhao L."/>
            <person name="Wei J."/>
            <person name="Que T."/>
            <person name="Du C."/>
            <person name="Cheng J."/>
            <person name="Dai P."/>
            <person name="Han X."/>
            <person name="Huang E."/>
            <person name="Gao Y."/>
            <person name="Liu J."/>
            <person name="Shao H."/>
            <person name="Ye R."/>
            <person name="Li L."/>
            <person name="Wei W."/>
            <person name="Wang X."/>
            <person name="Wang C."/>
            <person name="Huo Q."/>
            <person name="Li W."/>
            <person name="Guo W."/>
            <person name="Chen H."/>
            <person name="Chen S."/>
            <person name="Zhou L."/>
            <person name="Zhou L."/>
            <person name="Ni X."/>
            <person name="Tian J."/>
            <person name="Zhou Y."/>
            <person name="Sheng Y."/>
            <person name="Liu T."/>
            <person name="Pan Y."/>
            <person name="Xia L."/>
            <person name="Li J."/>
            <person name="Zhao F."/>
            <person name="Cao W."/>
        </authorList>
    </citation>
    <scope>NUCLEOTIDE SEQUENCE</scope>
    <source>
        <strain evidence="9">Rmic-2018</strain>
        <tissue evidence="9">Larvae</tissue>
    </source>
</reference>
<dbReference type="InterPro" id="IPR002126">
    <property type="entry name" value="Cadherin-like_dom"/>
</dbReference>
<dbReference type="PANTHER" id="PTHR24026:SF125">
    <property type="entry name" value="FAT-LIKE CADHERIN-RELATED TUMOR SUPPRESSOR HOMOLOG"/>
    <property type="match status" value="1"/>
</dbReference>
<evidence type="ECO:0000256" key="2">
    <source>
        <dbReference type="ARBA" id="ARBA00022692"/>
    </source>
</evidence>
<feature type="domain" description="Cadherin" evidence="8">
    <location>
        <begin position="63"/>
        <end position="159"/>
    </location>
</feature>
<keyword evidence="3" id="KW-0677">Repeat</keyword>
<gene>
    <name evidence="9" type="ORF">HPB51_013088</name>
</gene>
<reference evidence="9" key="1">
    <citation type="journal article" date="2020" name="Cell">
        <title>Large-Scale Comparative Analyses of Tick Genomes Elucidate Their Genetic Diversity and Vector Capacities.</title>
        <authorList>
            <consortium name="Tick Genome and Microbiome Consortium (TIGMIC)"/>
            <person name="Jia N."/>
            <person name="Wang J."/>
            <person name="Shi W."/>
            <person name="Du L."/>
            <person name="Sun Y."/>
            <person name="Zhan W."/>
            <person name="Jiang J.F."/>
            <person name="Wang Q."/>
            <person name="Zhang B."/>
            <person name="Ji P."/>
            <person name="Bell-Sakyi L."/>
            <person name="Cui X.M."/>
            <person name="Yuan T.T."/>
            <person name="Jiang B.G."/>
            <person name="Yang W.F."/>
            <person name="Lam T.T."/>
            <person name="Chang Q.C."/>
            <person name="Ding S.J."/>
            <person name="Wang X.J."/>
            <person name="Zhu J.G."/>
            <person name="Ruan X.D."/>
            <person name="Zhao L."/>
            <person name="Wei J.T."/>
            <person name="Ye R.Z."/>
            <person name="Que T.C."/>
            <person name="Du C.H."/>
            <person name="Zhou Y.H."/>
            <person name="Cheng J.X."/>
            <person name="Dai P.F."/>
            <person name="Guo W.B."/>
            <person name="Han X.H."/>
            <person name="Huang E.J."/>
            <person name="Li L.F."/>
            <person name="Wei W."/>
            <person name="Gao Y.C."/>
            <person name="Liu J.Z."/>
            <person name="Shao H.Z."/>
            <person name="Wang X."/>
            <person name="Wang C.C."/>
            <person name="Yang T.C."/>
            <person name="Huo Q.B."/>
            <person name="Li W."/>
            <person name="Chen H.Y."/>
            <person name="Chen S.E."/>
            <person name="Zhou L.G."/>
            <person name="Ni X.B."/>
            <person name="Tian J.H."/>
            <person name="Sheng Y."/>
            <person name="Liu T."/>
            <person name="Pan Y.S."/>
            <person name="Xia L.Y."/>
            <person name="Li J."/>
            <person name="Zhao F."/>
            <person name="Cao W.C."/>
        </authorList>
    </citation>
    <scope>NUCLEOTIDE SEQUENCE</scope>
    <source>
        <strain evidence="9">Rmic-2018</strain>
    </source>
</reference>
<accession>A0A9J6F261</accession>
<dbReference type="VEuPathDB" id="VectorBase:LOC119178697"/>
<dbReference type="InterPro" id="IPR015919">
    <property type="entry name" value="Cadherin-like_sf"/>
</dbReference>
<keyword evidence="10" id="KW-1185">Reference proteome</keyword>
<keyword evidence="5" id="KW-1133">Transmembrane helix</keyword>
<dbReference type="Pfam" id="PF00028">
    <property type="entry name" value="Cadherin"/>
    <property type="match status" value="2"/>
</dbReference>
<keyword evidence="2" id="KW-0812">Transmembrane</keyword>
<evidence type="ECO:0000256" key="1">
    <source>
        <dbReference type="ARBA" id="ARBA00004370"/>
    </source>
</evidence>
<evidence type="ECO:0000256" key="3">
    <source>
        <dbReference type="ARBA" id="ARBA00022737"/>
    </source>
</evidence>
<organism evidence="9 10">
    <name type="scientific">Rhipicephalus microplus</name>
    <name type="common">Cattle tick</name>
    <name type="synonym">Boophilus microplus</name>
    <dbReference type="NCBI Taxonomy" id="6941"/>
    <lineage>
        <taxon>Eukaryota</taxon>
        <taxon>Metazoa</taxon>
        <taxon>Ecdysozoa</taxon>
        <taxon>Arthropoda</taxon>
        <taxon>Chelicerata</taxon>
        <taxon>Arachnida</taxon>
        <taxon>Acari</taxon>
        <taxon>Parasitiformes</taxon>
        <taxon>Ixodida</taxon>
        <taxon>Ixodoidea</taxon>
        <taxon>Ixodidae</taxon>
        <taxon>Rhipicephalinae</taxon>
        <taxon>Rhipicephalus</taxon>
        <taxon>Boophilus</taxon>
    </lineage>
</organism>
<dbReference type="PANTHER" id="PTHR24026">
    <property type="entry name" value="FAT ATYPICAL CADHERIN-RELATED"/>
    <property type="match status" value="1"/>
</dbReference>
<dbReference type="Proteomes" id="UP000821866">
    <property type="component" value="Chromosome 1"/>
</dbReference>
<dbReference type="GO" id="GO:0007156">
    <property type="term" value="P:homophilic cell adhesion via plasma membrane adhesion molecules"/>
    <property type="evidence" value="ECO:0007669"/>
    <property type="project" value="InterPro"/>
</dbReference>
<dbReference type="PROSITE" id="PS50268">
    <property type="entry name" value="CADHERIN_2"/>
    <property type="match status" value="3"/>
</dbReference>
<dbReference type="GO" id="GO:0005509">
    <property type="term" value="F:calcium ion binding"/>
    <property type="evidence" value="ECO:0007669"/>
    <property type="project" value="UniProtKB-UniRule"/>
</dbReference>
<dbReference type="EMBL" id="JABSTU010000001">
    <property type="protein sequence ID" value="KAH8040918.1"/>
    <property type="molecule type" value="Genomic_DNA"/>
</dbReference>
<protein>
    <recommendedName>
        <fullName evidence="8">Cadherin domain-containing protein</fullName>
    </recommendedName>
</protein>
<comment type="caution">
    <text evidence="9">The sequence shown here is derived from an EMBL/GenBank/DDBJ whole genome shotgun (WGS) entry which is preliminary data.</text>
</comment>
<dbReference type="PROSITE" id="PS00232">
    <property type="entry name" value="CADHERIN_1"/>
    <property type="match status" value="1"/>
</dbReference>
<feature type="domain" description="Cadherin" evidence="8">
    <location>
        <begin position="5"/>
        <end position="62"/>
    </location>
</feature>
<dbReference type="Gene3D" id="2.60.40.60">
    <property type="entry name" value="Cadherins"/>
    <property type="match status" value="4"/>
</dbReference>
<dbReference type="GO" id="GO:0005886">
    <property type="term" value="C:plasma membrane"/>
    <property type="evidence" value="ECO:0007669"/>
    <property type="project" value="InterPro"/>
</dbReference>
<proteinExistence type="predicted"/>
<keyword evidence="6" id="KW-0472">Membrane</keyword>
<comment type="subcellular location">
    <subcellularLocation>
        <location evidence="1">Membrane</location>
    </subcellularLocation>
</comment>
<dbReference type="FunFam" id="2.60.40.60:FF:000059">
    <property type="entry name" value="FAT atypical cadherin 3"/>
    <property type="match status" value="1"/>
</dbReference>
<dbReference type="AlphaFoldDB" id="A0A9J6F261"/>
<evidence type="ECO:0000256" key="7">
    <source>
        <dbReference type="PROSITE-ProRule" id="PRU00043"/>
    </source>
</evidence>
<evidence type="ECO:0000313" key="9">
    <source>
        <dbReference type="EMBL" id="KAH8040918.1"/>
    </source>
</evidence>
<dbReference type="CDD" id="cd11304">
    <property type="entry name" value="Cadherin_repeat"/>
    <property type="match status" value="4"/>
</dbReference>
<evidence type="ECO:0000256" key="5">
    <source>
        <dbReference type="ARBA" id="ARBA00022989"/>
    </source>
</evidence>
<evidence type="ECO:0000259" key="8">
    <source>
        <dbReference type="PROSITE" id="PS50268"/>
    </source>
</evidence>
<keyword evidence="4 7" id="KW-0106">Calcium</keyword>
<evidence type="ECO:0000313" key="10">
    <source>
        <dbReference type="Proteomes" id="UP000821866"/>
    </source>
</evidence>
<dbReference type="InterPro" id="IPR020894">
    <property type="entry name" value="Cadherin_CS"/>
</dbReference>